<keyword evidence="6" id="KW-1185">Reference proteome</keyword>
<evidence type="ECO:0000313" key="5">
    <source>
        <dbReference type="EMBL" id="TVU02900.1"/>
    </source>
</evidence>
<dbReference type="PROSITE" id="PS50600">
    <property type="entry name" value="ULP_PROTEASE"/>
    <property type="match status" value="1"/>
</dbReference>
<dbReference type="GO" id="GO:0006508">
    <property type="term" value="P:proteolysis"/>
    <property type="evidence" value="ECO:0007669"/>
    <property type="project" value="UniProtKB-KW"/>
</dbReference>
<dbReference type="EMBL" id="RWGY01000260">
    <property type="protein sequence ID" value="TVU02900.1"/>
    <property type="molecule type" value="Genomic_DNA"/>
</dbReference>
<comment type="similarity">
    <text evidence="1">Belongs to the peptidase C48 family.</text>
</comment>
<dbReference type="OrthoDB" id="685326at2759"/>
<protein>
    <recommendedName>
        <fullName evidence="4">Ubiquitin-like protease family profile domain-containing protein</fullName>
    </recommendedName>
</protein>
<evidence type="ECO:0000313" key="6">
    <source>
        <dbReference type="Proteomes" id="UP000324897"/>
    </source>
</evidence>
<sequence length="755" mass="85845">MSSMSSGIKRVHDDSTTELSIVQQLRKSSKPYFTHQSTKAFIFVVSNLTEDQRKLIHDVGFGHLLNLNCSSTPKSLVCWLIDHFDCSSKTLKLSNGFCFELNSFVVHKVFGLPHGGTKIELKPSEEASAIIKQDTNCLGDNPTIKEPMNLITPQLTVDSFVRIFLLFTLSTLLCPTSHRQESPRYFCPIIRVPEIKNYNWSLLILDWLVDYIRSPRLNMWTSSVVAYLTNLDMYPRAPPKFCKLPVKDILSTPFALMDIHIRNLPPPVNTATSKLTDNAKSKLSNLTQTFGDSMLDAIRPIVSSYASQYITILLKDQFPSLVFASSEDIESIIDKVPLRSSSILDCEPDENDVALGNFSDSDDENFLHVKKVRFEEPLVQDTISNLPSSNCDTLQLLLDLNFPPIVNDNIYHAHGEAFKNLKNLSFSGYSLDVDLPHPCSSFDDLASALFTVPDIPTSNVSIADKSVDLLLLGQRDKDVVAQPEKHVRMIDDQVITPKESSVTSKAKEKASPIVVATKGEIAFYEKFTTFIDKDAPSEHIFQIENTWIDIRTLALSMRSGCWFNKYAMNSFCKLFNHEEADKLQLRQREANEISSFFFLRQDAELLLNPTLFHQDVADAFTERKLGIMLQNVDHVYILCFVNNQWFLVVASLRQKRFDVLTPEYGSRNQVFINVVIYNFKTLFDLAFQKSAPFSIRQFETIYLSMPKQNFRYDSGIIILRCMQTYIGNSVEAFTNPSQTIKFYPQAKYGIKGFVY</sequence>
<dbReference type="PANTHER" id="PTHR34835:SF82">
    <property type="entry name" value="OS01G0826651 PROTEIN"/>
    <property type="match status" value="1"/>
</dbReference>
<name>A0A5J9SV84_9POAL</name>
<organism evidence="5 6">
    <name type="scientific">Eragrostis curvula</name>
    <name type="common">weeping love grass</name>
    <dbReference type="NCBI Taxonomy" id="38414"/>
    <lineage>
        <taxon>Eukaryota</taxon>
        <taxon>Viridiplantae</taxon>
        <taxon>Streptophyta</taxon>
        <taxon>Embryophyta</taxon>
        <taxon>Tracheophyta</taxon>
        <taxon>Spermatophyta</taxon>
        <taxon>Magnoliopsida</taxon>
        <taxon>Liliopsida</taxon>
        <taxon>Poales</taxon>
        <taxon>Poaceae</taxon>
        <taxon>PACMAD clade</taxon>
        <taxon>Chloridoideae</taxon>
        <taxon>Eragrostideae</taxon>
        <taxon>Eragrostidinae</taxon>
        <taxon>Eragrostis</taxon>
    </lineage>
</organism>
<proteinExistence type="inferred from homology"/>
<keyword evidence="3" id="KW-0378">Hydrolase</keyword>
<dbReference type="GO" id="GO:0008234">
    <property type="term" value="F:cysteine-type peptidase activity"/>
    <property type="evidence" value="ECO:0007669"/>
    <property type="project" value="InterPro"/>
</dbReference>
<dbReference type="InterPro" id="IPR003653">
    <property type="entry name" value="Peptidase_C48_C"/>
</dbReference>
<dbReference type="Gramene" id="TVU02900">
    <property type="protein sequence ID" value="TVU02900"/>
    <property type="gene ID" value="EJB05_51580"/>
</dbReference>
<dbReference type="Gene3D" id="3.40.395.10">
    <property type="entry name" value="Adenoviral Proteinase, Chain A"/>
    <property type="match status" value="1"/>
</dbReference>
<feature type="domain" description="Ubiquitin-like protease family profile" evidence="4">
    <location>
        <begin position="543"/>
        <end position="725"/>
    </location>
</feature>
<dbReference type="AlphaFoldDB" id="A0A5J9SV84"/>
<reference evidence="5 6" key="1">
    <citation type="journal article" date="2019" name="Sci. Rep.">
        <title>A high-quality genome of Eragrostis curvula grass provides insights into Poaceae evolution and supports new strategies to enhance forage quality.</title>
        <authorList>
            <person name="Carballo J."/>
            <person name="Santos B.A.C.M."/>
            <person name="Zappacosta D."/>
            <person name="Garbus I."/>
            <person name="Selva J.P."/>
            <person name="Gallo C.A."/>
            <person name="Diaz A."/>
            <person name="Albertini E."/>
            <person name="Caccamo M."/>
            <person name="Echenique V."/>
        </authorList>
    </citation>
    <scope>NUCLEOTIDE SEQUENCE [LARGE SCALE GENOMIC DNA]</scope>
    <source>
        <strain evidence="6">cv. Victoria</strain>
        <tissue evidence="5">Leaf</tissue>
    </source>
</reference>
<comment type="caution">
    <text evidence="5">The sequence shown here is derived from an EMBL/GenBank/DDBJ whole genome shotgun (WGS) entry which is preliminary data.</text>
</comment>
<evidence type="ECO:0000256" key="1">
    <source>
        <dbReference type="ARBA" id="ARBA00005234"/>
    </source>
</evidence>
<feature type="non-terminal residue" evidence="5">
    <location>
        <position position="1"/>
    </location>
</feature>
<dbReference type="InterPro" id="IPR038765">
    <property type="entry name" value="Papain-like_cys_pep_sf"/>
</dbReference>
<evidence type="ECO:0000259" key="4">
    <source>
        <dbReference type="PROSITE" id="PS50600"/>
    </source>
</evidence>
<evidence type="ECO:0000256" key="2">
    <source>
        <dbReference type="ARBA" id="ARBA00022670"/>
    </source>
</evidence>
<accession>A0A5J9SV84</accession>
<gene>
    <name evidence="5" type="ORF">EJB05_51580</name>
</gene>
<dbReference type="PANTHER" id="PTHR34835">
    <property type="entry name" value="OS07G0283600 PROTEIN-RELATED"/>
    <property type="match status" value="1"/>
</dbReference>
<keyword evidence="2" id="KW-0645">Protease</keyword>
<dbReference type="Proteomes" id="UP000324897">
    <property type="component" value="Unassembled WGS sequence"/>
</dbReference>
<evidence type="ECO:0000256" key="3">
    <source>
        <dbReference type="ARBA" id="ARBA00022801"/>
    </source>
</evidence>
<dbReference type="SUPFAM" id="SSF54001">
    <property type="entry name" value="Cysteine proteinases"/>
    <property type="match status" value="1"/>
</dbReference>